<proteinExistence type="predicted"/>
<sequence>MALPDDPQLDREYDPDSLIGLLGRGSTAGSKLYRLYYGKPPGCSVGNEFNKRNMERLKSLRQTQPEEKAQTAAKMPAKHQVQIRIPKVGRAQSRALPPQCSQKGRRAASCIIASLQRDAEELQSMRLPAPSGPLLDDNEKARLASLMQYRGEPPDASSSIALQYDGTRSPAQLRELRMLENLFSEVLKEIHQVKMDIAAKISCSDGSLRAQSNIRKAQSDLKFKVQELGRIDALIQQTEAGGPEWTRPRT</sequence>
<keyword evidence="2" id="KW-1185">Reference proteome</keyword>
<name>A0AAW1T705_9CHLO</name>
<dbReference type="Proteomes" id="UP001485043">
    <property type="component" value="Unassembled WGS sequence"/>
</dbReference>
<comment type="caution">
    <text evidence="1">The sequence shown here is derived from an EMBL/GenBank/DDBJ whole genome shotgun (WGS) entry which is preliminary data.</text>
</comment>
<protein>
    <recommendedName>
        <fullName evidence="3">Enkurin domain-containing protein</fullName>
    </recommendedName>
</protein>
<evidence type="ECO:0000313" key="2">
    <source>
        <dbReference type="Proteomes" id="UP001485043"/>
    </source>
</evidence>
<accession>A0AAW1T705</accession>
<dbReference type="EMBL" id="JALJOV010000359">
    <property type="protein sequence ID" value="KAK9864407.1"/>
    <property type="molecule type" value="Genomic_DNA"/>
</dbReference>
<dbReference type="AlphaFoldDB" id="A0AAW1T705"/>
<reference evidence="1 2" key="1">
    <citation type="journal article" date="2024" name="Nat. Commun.">
        <title>Phylogenomics reveals the evolutionary origins of lichenization in chlorophyte algae.</title>
        <authorList>
            <person name="Puginier C."/>
            <person name="Libourel C."/>
            <person name="Otte J."/>
            <person name="Skaloud P."/>
            <person name="Haon M."/>
            <person name="Grisel S."/>
            <person name="Petersen M."/>
            <person name="Berrin J.G."/>
            <person name="Delaux P.M."/>
            <person name="Dal Grande F."/>
            <person name="Keller J."/>
        </authorList>
    </citation>
    <scope>NUCLEOTIDE SEQUENCE [LARGE SCALE GENOMIC DNA]</scope>
    <source>
        <strain evidence="1 2">SAG 2523</strain>
    </source>
</reference>
<gene>
    <name evidence="1" type="ORF">WJX84_008529</name>
</gene>
<evidence type="ECO:0008006" key="3">
    <source>
        <dbReference type="Google" id="ProtNLM"/>
    </source>
</evidence>
<organism evidence="1 2">
    <name type="scientific">Apatococcus fuscideae</name>
    <dbReference type="NCBI Taxonomy" id="2026836"/>
    <lineage>
        <taxon>Eukaryota</taxon>
        <taxon>Viridiplantae</taxon>
        <taxon>Chlorophyta</taxon>
        <taxon>core chlorophytes</taxon>
        <taxon>Trebouxiophyceae</taxon>
        <taxon>Chlorellales</taxon>
        <taxon>Chlorellaceae</taxon>
        <taxon>Apatococcus</taxon>
    </lineage>
</organism>
<evidence type="ECO:0000313" key="1">
    <source>
        <dbReference type="EMBL" id="KAK9864407.1"/>
    </source>
</evidence>